<comment type="caution">
    <text evidence="1">The sequence shown here is derived from an EMBL/GenBank/DDBJ whole genome shotgun (WGS) entry which is preliminary data.</text>
</comment>
<proteinExistence type="predicted"/>
<name>A0ABQ6JDB4_9ACTN</name>
<accession>A0ABQ6JDB4</accession>
<evidence type="ECO:0000313" key="2">
    <source>
        <dbReference type="Proteomes" id="UP001157017"/>
    </source>
</evidence>
<evidence type="ECO:0000313" key="1">
    <source>
        <dbReference type="EMBL" id="GMA85428.1"/>
    </source>
</evidence>
<reference evidence="2" key="1">
    <citation type="journal article" date="2019" name="Int. J. Syst. Evol. Microbiol.">
        <title>The Global Catalogue of Microorganisms (GCM) 10K type strain sequencing project: providing services to taxonomists for standard genome sequencing and annotation.</title>
        <authorList>
            <consortium name="The Broad Institute Genomics Platform"/>
            <consortium name="The Broad Institute Genome Sequencing Center for Infectious Disease"/>
            <person name="Wu L."/>
            <person name="Ma J."/>
        </authorList>
    </citation>
    <scope>NUCLEOTIDE SEQUENCE [LARGE SCALE GENOMIC DNA]</scope>
    <source>
        <strain evidence="2">NBRC 108730</strain>
    </source>
</reference>
<dbReference type="Proteomes" id="UP001157017">
    <property type="component" value="Unassembled WGS sequence"/>
</dbReference>
<sequence>MSFGLNPGAFASARICPVRVITTTTPDFAFDSFTFCAMSLLGLVLQVAVDRQPDVGPVDRRRPLDLAVRDLPPGRVALVGDAAVAAGQHQFLGALDAGAGGLQAVVHREPDDGRADRAGRVVPLGGALAEDPADVQVVDAAPQAAA</sequence>
<dbReference type="EMBL" id="BSUZ01000001">
    <property type="protein sequence ID" value="GMA85428.1"/>
    <property type="molecule type" value="Genomic_DNA"/>
</dbReference>
<protein>
    <submittedName>
        <fullName evidence="1">Uncharacterized protein</fullName>
    </submittedName>
</protein>
<organism evidence="1 2">
    <name type="scientific">Angustibacter aerolatus</name>
    <dbReference type="NCBI Taxonomy" id="1162965"/>
    <lineage>
        <taxon>Bacteria</taxon>
        <taxon>Bacillati</taxon>
        <taxon>Actinomycetota</taxon>
        <taxon>Actinomycetes</taxon>
        <taxon>Kineosporiales</taxon>
        <taxon>Kineosporiaceae</taxon>
    </lineage>
</organism>
<gene>
    <name evidence="1" type="ORF">GCM10025868_06780</name>
</gene>
<keyword evidence="2" id="KW-1185">Reference proteome</keyword>